<feature type="transmembrane region" description="Helical" evidence="6">
    <location>
        <begin position="656"/>
        <end position="679"/>
    </location>
</feature>
<protein>
    <recommendedName>
        <fullName evidence="7">Major facilitator superfamily (MFS) profile domain-containing protein</fullName>
    </recommendedName>
</protein>
<keyword evidence="2 6" id="KW-0812">Transmembrane</keyword>
<feature type="region of interest" description="Disordered" evidence="5">
    <location>
        <begin position="310"/>
        <end position="330"/>
    </location>
</feature>
<dbReference type="OrthoDB" id="433512at2759"/>
<dbReference type="InterPro" id="IPR005829">
    <property type="entry name" value="Sugar_transporter_CS"/>
</dbReference>
<dbReference type="Proteomes" id="UP000310066">
    <property type="component" value="Unassembled WGS sequence"/>
</dbReference>
<evidence type="ECO:0000313" key="8">
    <source>
        <dbReference type="EMBL" id="TKA42878.1"/>
    </source>
</evidence>
<dbReference type="STRING" id="329885.A0A4U0V2L3"/>
<dbReference type="PANTHER" id="PTHR24064">
    <property type="entry name" value="SOLUTE CARRIER FAMILY 22 MEMBER"/>
    <property type="match status" value="1"/>
</dbReference>
<dbReference type="GO" id="GO:0016020">
    <property type="term" value="C:membrane"/>
    <property type="evidence" value="ECO:0007669"/>
    <property type="project" value="UniProtKB-SubCell"/>
</dbReference>
<dbReference type="GO" id="GO:0022857">
    <property type="term" value="F:transmembrane transporter activity"/>
    <property type="evidence" value="ECO:0007669"/>
    <property type="project" value="InterPro"/>
</dbReference>
<evidence type="ECO:0000259" key="7">
    <source>
        <dbReference type="PROSITE" id="PS50850"/>
    </source>
</evidence>
<feature type="region of interest" description="Disordered" evidence="5">
    <location>
        <begin position="386"/>
        <end position="438"/>
    </location>
</feature>
<feature type="domain" description="Major facilitator superfamily (MFS) profile" evidence="7">
    <location>
        <begin position="52"/>
        <end position="683"/>
    </location>
</feature>
<dbReference type="InterPro" id="IPR036259">
    <property type="entry name" value="MFS_trans_sf"/>
</dbReference>
<dbReference type="InterPro" id="IPR005828">
    <property type="entry name" value="MFS_sugar_transport-like"/>
</dbReference>
<evidence type="ECO:0000256" key="1">
    <source>
        <dbReference type="ARBA" id="ARBA00004141"/>
    </source>
</evidence>
<dbReference type="PROSITE" id="PS50850">
    <property type="entry name" value="MFS"/>
    <property type="match status" value="1"/>
</dbReference>
<feature type="transmembrane region" description="Helical" evidence="6">
    <location>
        <begin position="460"/>
        <end position="483"/>
    </location>
</feature>
<feature type="transmembrane region" description="Helical" evidence="6">
    <location>
        <begin position="530"/>
        <end position="551"/>
    </location>
</feature>
<feature type="transmembrane region" description="Helical" evidence="6">
    <location>
        <begin position="588"/>
        <end position="611"/>
    </location>
</feature>
<feature type="transmembrane region" description="Helical" evidence="6">
    <location>
        <begin position="91"/>
        <end position="111"/>
    </location>
</feature>
<evidence type="ECO:0000256" key="3">
    <source>
        <dbReference type="ARBA" id="ARBA00022989"/>
    </source>
</evidence>
<dbReference type="SUPFAM" id="SSF103473">
    <property type="entry name" value="MFS general substrate transporter"/>
    <property type="match status" value="1"/>
</dbReference>
<keyword evidence="3 6" id="KW-1133">Transmembrane helix</keyword>
<dbReference type="Pfam" id="PF00083">
    <property type="entry name" value="Sugar_tr"/>
    <property type="match status" value="2"/>
</dbReference>
<feature type="transmembrane region" description="Helical" evidence="6">
    <location>
        <begin position="196"/>
        <end position="218"/>
    </location>
</feature>
<feature type="transmembrane region" description="Helical" evidence="6">
    <location>
        <begin position="557"/>
        <end position="576"/>
    </location>
</feature>
<organism evidence="8 9">
    <name type="scientific">Friedmanniomyces endolithicus</name>
    <dbReference type="NCBI Taxonomy" id="329885"/>
    <lineage>
        <taxon>Eukaryota</taxon>
        <taxon>Fungi</taxon>
        <taxon>Dikarya</taxon>
        <taxon>Ascomycota</taxon>
        <taxon>Pezizomycotina</taxon>
        <taxon>Dothideomycetes</taxon>
        <taxon>Dothideomycetidae</taxon>
        <taxon>Mycosphaerellales</taxon>
        <taxon>Teratosphaeriaceae</taxon>
        <taxon>Friedmanniomyces</taxon>
    </lineage>
</organism>
<evidence type="ECO:0000256" key="6">
    <source>
        <dbReference type="SAM" id="Phobius"/>
    </source>
</evidence>
<dbReference type="PROSITE" id="PS00217">
    <property type="entry name" value="SUGAR_TRANSPORT_2"/>
    <property type="match status" value="1"/>
</dbReference>
<feature type="transmembrane region" description="Helical" evidence="6">
    <location>
        <begin position="623"/>
        <end position="644"/>
    </location>
</feature>
<comment type="subcellular location">
    <subcellularLocation>
        <location evidence="1">Membrane</location>
        <topology evidence="1">Multi-pass membrane protein</topology>
    </subcellularLocation>
</comment>
<dbReference type="InterPro" id="IPR020846">
    <property type="entry name" value="MFS_dom"/>
</dbReference>
<gene>
    <name evidence="8" type="ORF">B0A54_07094</name>
</gene>
<evidence type="ECO:0000256" key="2">
    <source>
        <dbReference type="ARBA" id="ARBA00022692"/>
    </source>
</evidence>
<evidence type="ECO:0000313" key="9">
    <source>
        <dbReference type="Proteomes" id="UP000310066"/>
    </source>
</evidence>
<comment type="caution">
    <text evidence="8">The sequence shown here is derived from an EMBL/GenBank/DDBJ whole genome shotgun (WGS) entry which is preliminary data.</text>
</comment>
<proteinExistence type="predicted"/>
<keyword evidence="4 6" id="KW-0472">Membrane</keyword>
<dbReference type="AlphaFoldDB" id="A0A4U0V2L3"/>
<feature type="transmembrane region" description="Helical" evidence="6">
    <location>
        <begin position="154"/>
        <end position="175"/>
    </location>
</feature>
<evidence type="ECO:0000256" key="5">
    <source>
        <dbReference type="SAM" id="MobiDB-lite"/>
    </source>
</evidence>
<evidence type="ECO:0000256" key="4">
    <source>
        <dbReference type="ARBA" id="ARBA00023136"/>
    </source>
</evidence>
<feature type="transmembrane region" description="Helical" evidence="6">
    <location>
        <begin position="238"/>
        <end position="256"/>
    </location>
</feature>
<reference evidence="8 9" key="1">
    <citation type="submission" date="2017-03" db="EMBL/GenBank/DDBJ databases">
        <title>Genomes of endolithic fungi from Antarctica.</title>
        <authorList>
            <person name="Coleine C."/>
            <person name="Masonjones S."/>
            <person name="Stajich J.E."/>
        </authorList>
    </citation>
    <scope>NUCLEOTIDE SEQUENCE [LARGE SCALE GENOMIC DNA]</scope>
    <source>
        <strain evidence="8 9">CCFEE 5311</strain>
    </source>
</reference>
<dbReference type="Gene3D" id="1.20.1250.20">
    <property type="entry name" value="MFS general substrate transporter like domains"/>
    <property type="match status" value="2"/>
</dbReference>
<dbReference type="EMBL" id="NAJP01000021">
    <property type="protein sequence ID" value="TKA42878.1"/>
    <property type="molecule type" value="Genomic_DNA"/>
</dbReference>
<sequence length="748" mass="83176">MAGLFSRLRDLLGRPLWTFNPDELAADFRGNPNDYIEQVRAVIDAHGFDIQIFLVASSGFLTDSYNLFASNVILPCLTFVYWNECGHTKEIWINIATLLGSAVGQLLFGYLADRYGRKSLYGVELWIVIFSTLLIAQTSAGYGVPDSGETSMSLYGMLLAWRFFMGVGIGAEYPLSACITAEWASTRERGRMMCAVFLMQPMGQLLAWSVGLVALEVLSHSHDFTTDSPDAKVGIDKLWRWVIGMGAIPAALAILFRITIPESGRYTYDVKKDGPRALHDTIGVFQPASGRSSHHRLPDVGVEMERYPEQRPNIDGDAHSVAPNSVHRSIHPSVNGEWQQVDLDSANGDEFVQPQPSPNEPADQSEAIAPQDEALYEADRASHHSAPFVPYADDPPSPRQRAINDPPGLRTPRQSQEFPDALSDESSVDLNQRQDRRMSMPKNQFEQPLLREYFWEEGNWRYLAGTSITWFLLDFAFFGLGFNSPTTMAKLWTSGPMPACGDVPAYLFISTVGAGGNIYQVLYSNARQSLLTTSIASCVGSIALILAINHIDRRVTLIWTFVALAILLLITGIVFLQVFHTSGYAATIVLYAFSQLVFSFGPNTLTFILPAEIFPTRYRCTCHGIAAASGKLGAVMVQFVFLGYQDRELQQPNSRALGKVIIIFAAFMVLGAVFAWAWIPAVQTKSEDPRDLLRNIDLETLALGEERLPKEQKIGFRNRTRGMMSKGVRQTVRWRGRERVGVEDRGSI</sequence>
<feature type="transmembrane region" description="Helical" evidence="6">
    <location>
        <begin position="123"/>
        <end position="142"/>
    </location>
</feature>
<accession>A0A4U0V2L3</accession>
<name>A0A4U0V2L3_9PEZI</name>